<evidence type="ECO:0000313" key="2">
    <source>
        <dbReference type="EMBL" id="KXU35615.1"/>
    </source>
</evidence>
<sequence length="71" mass="7415">MGSFSDFGFASARRAETKPKSKWVQRHAAAPRAVEKSVSARLAVETGADSSRVLIALLVTAGAASRSLLGL</sequence>
<protein>
    <submittedName>
        <fullName evidence="2">Uncharacterized protein</fullName>
    </submittedName>
</protein>
<gene>
    <name evidence="2" type="ORF">AXK12_05040</name>
</gene>
<reference evidence="2 3" key="1">
    <citation type="submission" date="2016-02" db="EMBL/GenBank/DDBJ databases">
        <authorList>
            <person name="Wen L."/>
            <person name="He K."/>
            <person name="Yang H."/>
        </authorList>
    </citation>
    <scope>NUCLEOTIDE SEQUENCE [LARGE SCALE GENOMIC DNA]</scope>
    <source>
        <strain evidence="2 3">CV41</strain>
    </source>
</reference>
<proteinExistence type="predicted"/>
<dbReference type="STRING" id="1548208.AXK12_05040"/>
<organism evidence="2 3">
    <name type="scientific">Cephaloticoccus capnophilus</name>
    <dbReference type="NCBI Taxonomy" id="1548208"/>
    <lineage>
        <taxon>Bacteria</taxon>
        <taxon>Pseudomonadati</taxon>
        <taxon>Verrucomicrobiota</taxon>
        <taxon>Opitutia</taxon>
        <taxon>Opitutales</taxon>
        <taxon>Opitutaceae</taxon>
        <taxon>Cephaloticoccus</taxon>
    </lineage>
</organism>
<evidence type="ECO:0000313" key="3">
    <source>
        <dbReference type="Proteomes" id="UP000071392"/>
    </source>
</evidence>
<dbReference type="Proteomes" id="UP000071392">
    <property type="component" value="Unassembled WGS sequence"/>
</dbReference>
<keyword evidence="3" id="KW-1185">Reference proteome</keyword>
<evidence type="ECO:0000256" key="1">
    <source>
        <dbReference type="SAM" id="MobiDB-lite"/>
    </source>
</evidence>
<comment type="caution">
    <text evidence="2">The sequence shown here is derived from an EMBL/GenBank/DDBJ whole genome shotgun (WGS) entry which is preliminary data.</text>
</comment>
<accession>A0A139SM55</accession>
<name>A0A139SM55_9BACT</name>
<dbReference type="EMBL" id="LSZP01000037">
    <property type="protein sequence ID" value="KXU35615.1"/>
    <property type="molecule type" value="Genomic_DNA"/>
</dbReference>
<feature type="region of interest" description="Disordered" evidence="1">
    <location>
        <begin position="1"/>
        <end position="27"/>
    </location>
</feature>
<dbReference type="AlphaFoldDB" id="A0A139SM55"/>